<dbReference type="Proteomes" id="UP001197609">
    <property type="component" value="Unassembled WGS sequence"/>
</dbReference>
<gene>
    <name evidence="2" type="ORF">K8G79_00815</name>
</gene>
<comment type="caution">
    <text evidence="2">The sequence shown here is derived from an EMBL/GenBank/DDBJ whole genome shotgun (WGS) entry which is preliminary data.</text>
</comment>
<dbReference type="EMBL" id="JAIOIU010000013">
    <property type="protein sequence ID" value="MBZ0158686.1"/>
    <property type="molecule type" value="Genomic_DNA"/>
</dbReference>
<protein>
    <submittedName>
        <fullName evidence="2">Uncharacterized protein</fullName>
    </submittedName>
</protein>
<name>A0AAJ1EIH9_9BACT</name>
<evidence type="ECO:0000313" key="2">
    <source>
        <dbReference type="EMBL" id="MBZ0158686.1"/>
    </source>
</evidence>
<reference evidence="2 3" key="1">
    <citation type="journal article" date="2021" name="bioRxiv">
        <title>Unraveling nitrogen, sulfur and carbon metabolic pathways and microbial community transcriptional responses to substrate deprivation and toxicity stresses in a bioreactor mimicking anoxic brackish coastal sediment conditions.</title>
        <authorList>
            <person name="Martins P.D."/>
            <person name="Echeveste M.J."/>
            <person name="Arshad A."/>
            <person name="Kurth J."/>
            <person name="Ouboter H."/>
            <person name="Jetten M.S.M."/>
            <person name="Welte C.U."/>
        </authorList>
    </citation>
    <scope>NUCLEOTIDE SEQUENCE [LARGE SCALE GENOMIC DNA]</scope>
    <source>
        <strain evidence="2">MAG_38</strain>
    </source>
</reference>
<evidence type="ECO:0000313" key="3">
    <source>
        <dbReference type="Proteomes" id="UP001197609"/>
    </source>
</evidence>
<accession>A0AAJ1EIH9</accession>
<feature type="region of interest" description="Disordered" evidence="1">
    <location>
        <begin position="118"/>
        <end position="145"/>
    </location>
</feature>
<proteinExistence type="predicted"/>
<organism evidence="2 3">
    <name type="scientific">Candidatus Methylomirabilis tolerans</name>
    <dbReference type="NCBI Taxonomy" id="3123416"/>
    <lineage>
        <taxon>Bacteria</taxon>
        <taxon>Candidatus Methylomirabilota</taxon>
        <taxon>Candidatus Methylomirabilia</taxon>
        <taxon>Candidatus Methylomirabilales</taxon>
        <taxon>Candidatus Methylomirabilaceae</taxon>
        <taxon>Candidatus Methylomirabilis</taxon>
    </lineage>
</organism>
<dbReference type="AlphaFoldDB" id="A0AAJ1EIH9"/>
<evidence type="ECO:0000256" key="1">
    <source>
        <dbReference type="SAM" id="MobiDB-lite"/>
    </source>
</evidence>
<sequence length="145" mass="16308">MDVFGRELWGRIRRGFAHAFALRRQDSRIDPEDLVLLDHFARLLADRGLATPAIFLIESLVPLGFLASQLVHALTPIMGMVARPDDIERLARLLEREETPALFIDRLRREEESAWGEMRIPPVQGEGTARVGVRGTGNEGNSHES</sequence>